<sequence>MLLLHFLLFFLIPFVYSYNVYWYDKLETGDKQSIVHLFEWKWVDVAAECETFLSKYGYGAVQVSPPMEHIRVVQNNNLPWWIRYQPTSYKLDSRSGNEAQFIDMVNRCNKVGVRIIVDVVINHMTGVGQKSGSKGVSSSGSSTFDATDGVESFPAIPYTAANTNDARCHGDIQGSDYQNSAYHVKECRLVGLIDLNQNDTYVQSKLITYLNKYITIGVAGFRFDASKHMWPNDLITILNGLNDLNANIFGPNKRPFAVHEVIDRGGEAVKCGDYLNCGRYTNFNYGAAVSQAARSQRGWDDLAKLGPGFEYGNNEDHDILAFIDNHDNQRDPSPYVVTHKDGNKYTLAVSFMLAWPYGLPRVMSSYYFSQSDQGPPTTASNFATSSPSFDSSHQCTKQSGWVCEHRWPQIRRMSNFRKSVEGAAAAVIFTSNNVLSFARANKGYFAINGNNSPFTFNNVDTTLDVGIYCDIYNSDFKEGDNCIGTKVVVYSNGKATFTVPPNSVVAFTVETRVGGPPQTSSPPASYQKTTIFIKRQTNIGQDVFIRGGSGNGDGCLTKPFTQSSDPCALPIYHNWKVSKWYDEYLSWHQNDLYLDWQGPELSQGTHDGIIASGTPLIYTTNDQTKPEYQPLNKYGPNYWMVEVFMDCTKTQNNWFELKAYEDNGVGWEGDINQERCGGSVGGTAPSKTNNHMGQCGFVNVFEWDTNSCLVQSY</sequence>
<evidence type="ECO:0000313" key="1">
    <source>
        <dbReference type="Proteomes" id="UP000095286"/>
    </source>
</evidence>
<dbReference type="WBParaSite" id="RSKR_0000666800.1">
    <property type="protein sequence ID" value="RSKR_0000666800.1"/>
    <property type="gene ID" value="RSKR_0000666800"/>
</dbReference>
<accession>A0AC35U1S7</accession>
<proteinExistence type="predicted"/>
<name>A0AC35U1S7_9BILA</name>
<dbReference type="Proteomes" id="UP000095286">
    <property type="component" value="Unplaced"/>
</dbReference>
<protein>
    <submittedName>
        <fullName evidence="2">Alpha-amylase</fullName>
    </submittedName>
</protein>
<reference evidence="2" key="1">
    <citation type="submission" date="2016-11" db="UniProtKB">
        <authorList>
            <consortium name="WormBaseParasite"/>
        </authorList>
    </citation>
    <scope>IDENTIFICATION</scope>
    <source>
        <strain evidence="2">KR3021</strain>
    </source>
</reference>
<organism evidence="1 2">
    <name type="scientific">Rhabditophanes sp. KR3021</name>
    <dbReference type="NCBI Taxonomy" id="114890"/>
    <lineage>
        <taxon>Eukaryota</taxon>
        <taxon>Metazoa</taxon>
        <taxon>Ecdysozoa</taxon>
        <taxon>Nematoda</taxon>
        <taxon>Chromadorea</taxon>
        <taxon>Rhabditida</taxon>
        <taxon>Tylenchina</taxon>
        <taxon>Panagrolaimomorpha</taxon>
        <taxon>Strongyloidoidea</taxon>
        <taxon>Alloionematidae</taxon>
        <taxon>Rhabditophanes</taxon>
    </lineage>
</organism>
<evidence type="ECO:0000313" key="2">
    <source>
        <dbReference type="WBParaSite" id="RSKR_0000666800.1"/>
    </source>
</evidence>